<feature type="compositionally biased region" description="Gly residues" evidence="3">
    <location>
        <begin position="332"/>
        <end position="341"/>
    </location>
</feature>
<dbReference type="PANTHER" id="PTHR11800:SF2">
    <property type="entry name" value="DNA-DIRECTED RNA POLYMERASE II SUBUNIT RPB3"/>
    <property type="match status" value="1"/>
</dbReference>
<evidence type="ECO:0000256" key="2">
    <source>
        <dbReference type="ARBA" id="ARBA00023163"/>
    </source>
</evidence>
<dbReference type="InterPro" id="IPR036603">
    <property type="entry name" value="RBP11-like"/>
</dbReference>
<proteinExistence type="predicted"/>
<protein>
    <submittedName>
        <fullName evidence="5">RBP11-like subunits of RNA polymerase</fullName>
    </submittedName>
</protein>
<organism evidence="5 6">
    <name type="scientific">Fistulina hepatica ATCC 64428</name>
    <dbReference type="NCBI Taxonomy" id="1128425"/>
    <lineage>
        <taxon>Eukaryota</taxon>
        <taxon>Fungi</taxon>
        <taxon>Dikarya</taxon>
        <taxon>Basidiomycota</taxon>
        <taxon>Agaricomycotina</taxon>
        <taxon>Agaricomycetes</taxon>
        <taxon>Agaricomycetidae</taxon>
        <taxon>Agaricales</taxon>
        <taxon>Fistulinaceae</taxon>
        <taxon>Fistulina</taxon>
    </lineage>
</organism>
<dbReference type="SMART" id="SM00662">
    <property type="entry name" value="RPOLD"/>
    <property type="match status" value="1"/>
</dbReference>
<keyword evidence="1" id="KW-0240">DNA-directed RNA polymerase</keyword>
<feature type="compositionally biased region" description="Low complexity" evidence="3">
    <location>
        <begin position="342"/>
        <end position="355"/>
    </location>
</feature>
<dbReference type="Gene3D" id="3.30.1360.10">
    <property type="entry name" value="RNA polymerase, RBP11-like subunit"/>
    <property type="match status" value="2"/>
</dbReference>
<dbReference type="GO" id="GO:0046983">
    <property type="term" value="F:protein dimerization activity"/>
    <property type="evidence" value="ECO:0007669"/>
    <property type="project" value="InterPro"/>
</dbReference>
<evidence type="ECO:0000313" key="6">
    <source>
        <dbReference type="Proteomes" id="UP000054144"/>
    </source>
</evidence>
<dbReference type="GO" id="GO:0003899">
    <property type="term" value="F:DNA-directed RNA polymerase activity"/>
    <property type="evidence" value="ECO:0007669"/>
    <property type="project" value="InterPro"/>
</dbReference>
<keyword evidence="2" id="KW-0804">Transcription</keyword>
<evidence type="ECO:0000256" key="3">
    <source>
        <dbReference type="SAM" id="MobiDB-lite"/>
    </source>
</evidence>
<accession>A0A0D7ADZ2</accession>
<feature type="region of interest" description="Disordered" evidence="3">
    <location>
        <begin position="279"/>
        <end position="355"/>
    </location>
</feature>
<dbReference type="GO" id="GO:0005665">
    <property type="term" value="C:RNA polymerase II, core complex"/>
    <property type="evidence" value="ECO:0007669"/>
    <property type="project" value="TreeGrafter"/>
</dbReference>
<dbReference type="SUPFAM" id="SSF56553">
    <property type="entry name" value="Insert subdomain of RNA polymerase alpha subunit"/>
    <property type="match status" value="1"/>
</dbReference>
<feature type="domain" description="DNA-directed RNA polymerase RpoA/D/Rpb3-type" evidence="4">
    <location>
        <begin position="19"/>
        <end position="262"/>
    </location>
</feature>
<dbReference type="Proteomes" id="UP000054144">
    <property type="component" value="Unassembled WGS sequence"/>
</dbReference>
<dbReference type="OrthoDB" id="270173at2759"/>
<dbReference type="SUPFAM" id="SSF55257">
    <property type="entry name" value="RBP11-like subunits of RNA polymerase"/>
    <property type="match status" value="1"/>
</dbReference>
<dbReference type="InterPro" id="IPR036643">
    <property type="entry name" value="RNApol_insert_sf"/>
</dbReference>
<dbReference type="InterPro" id="IPR011263">
    <property type="entry name" value="DNA-dir_RNA_pol_RpoA/D/Rpb3"/>
</dbReference>
<feature type="compositionally biased region" description="Polar residues" evidence="3">
    <location>
        <begin position="301"/>
        <end position="313"/>
    </location>
</feature>
<dbReference type="Pfam" id="PF01193">
    <property type="entry name" value="RNA_pol_L"/>
    <property type="match status" value="1"/>
</dbReference>
<sequence>MPGYANEPSVRVRELGKGQVNFVLENVDLAFANSLRRVMIADLPTFIAHRLGMIPLISTNCDAAMRYSRDCTCPSWCRYCSVELTLNVSCNDSVTLDVTSNHLDVREQYDDEAQEGEAGEELSKRVPNFGVPVGKGDTNCPPVLICKMRKGQELKVKCIAKKGIAKEHAKWSPCSAIAFEYDPYNKLRHTTHWFEQDERAEWPLSDNAKEEDPPRENEVFDFRAKPQNFYFNVETDGSLSPQEVVLKGLSELQKKLASLFLGLKDDQPTIEEDGAQADATMDDGQATGGGWGSTTAAGWSNQSPSAGSWTNAVSPGSGGGSSWGGASSPGRNGWGGSGGWSSSGSPGQQSNGWNV</sequence>
<dbReference type="AlphaFoldDB" id="A0A0D7ADZ2"/>
<dbReference type="InterPro" id="IPR011262">
    <property type="entry name" value="DNA-dir_RNA_pol_insert"/>
</dbReference>
<dbReference type="InterPro" id="IPR050518">
    <property type="entry name" value="Rpo3/RPB3_RNA_Pol_subunit"/>
</dbReference>
<keyword evidence="6" id="KW-1185">Reference proteome</keyword>
<dbReference type="EMBL" id="KN881857">
    <property type="protein sequence ID" value="KIY48076.1"/>
    <property type="molecule type" value="Genomic_DNA"/>
</dbReference>
<evidence type="ECO:0000256" key="1">
    <source>
        <dbReference type="ARBA" id="ARBA00022478"/>
    </source>
</evidence>
<evidence type="ECO:0000259" key="4">
    <source>
        <dbReference type="SMART" id="SM00662"/>
    </source>
</evidence>
<reference evidence="5 6" key="1">
    <citation type="journal article" date="2015" name="Fungal Genet. Biol.">
        <title>Evolution of novel wood decay mechanisms in Agaricales revealed by the genome sequences of Fistulina hepatica and Cylindrobasidium torrendii.</title>
        <authorList>
            <person name="Floudas D."/>
            <person name="Held B.W."/>
            <person name="Riley R."/>
            <person name="Nagy L.G."/>
            <person name="Koehler G."/>
            <person name="Ransdell A.S."/>
            <person name="Younus H."/>
            <person name="Chow J."/>
            <person name="Chiniquy J."/>
            <person name="Lipzen A."/>
            <person name="Tritt A."/>
            <person name="Sun H."/>
            <person name="Haridas S."/>
            <person name="LaButti K."/>
            <person name="Ohm R.A."/>
            <person name="Kues U."/>
            <person name="Blanchette R.A."/>
            <person name="Grigoriev I.V."/>
            <person name="Minto R.E."/>
            <person name="Hibbett D.S."/>
        </authorList>
    </citation>
    <scope>NUCLEOTIDE SEQUENCE [LARGE SCALE GENOMIC DNA]</scope>
    <source>
        <strain evidence="5 6">ATCC 64428</strain>
    </source>
</reference>
<dbReference type="GO" id="GO:0006366">
    <property type="term" value="P:transcription by RNA polymerase II"/>
    <property type="evidence" value="ECO:0007669"/>
    <property type="project" value="TreeGrafter"/>
</dbReference>
<dbReference type="CDD" id="cd07031">
    <property type="entry name" value="RNAP_II_RPB3"/>
    <property type="match status" value="1"/>
</dbReference>
<gene>
    <name evidence="5" type="ORF">FISHEDRAFT_65876</name>
</gene>
<name>A0A0D7ADZ2_9AGAR</name>
<dbReference type="Pfam" id="PF01000">
    <property type="entry name" value="RNA_pol_A_bac"/>
    <property type="match status" value="1"/>
</dbReference>
<evidence type="ECO:0000313" key="5">
    <source>
        <dbReference type="EMBL" id="KIY48076.1"/>
    </source>
</evidence>
<dbReference type="PANTHER" id="PTHR11800">
    <property type="entry name" value="DNA-DIRECTED RNA POLYMERASE"/>
    <property type="match status" value="1"/>
</dbReference>